<dbReference type="FunFam" id="1.10.3210.10:FF:000018">
    <property type="entry name" value="Two-component system response regulator"/>
    <property type="match status" value="1"/>
</dbReference>
<keyword evidence="10" id="KW-0902">Two-component regulatory system</keyword>
<dbReference type="GO" id="GO:0004112">
    <property type="term" value="F:cyclic-nucleotide phosphodiesterase activity"/>
    <property type="evidence" value="ECO:0007669"/>
    <property type="project" value="UniProtKB-ARBA"/>
</dbReference>
<dbReference type="InterPro" id="IPR011006">
    <property type="entry name" value="CheY-like_superfamily"/>
</dbReference>
<evidence type="ECO:0000259" key="19">
    <source>
        <dbReference type="PROSITE" id="PS50110"/>
    </source>
</evidence>
<keyword evidence="23" id="KW-1185">Reference proteome</keyword>
<reference evidence="23" key="1">
    <citation type="submission" date="2015-07" db="EMBL/GenBank/DDBJ databases">
        <title>Near-Complete Genome Sequence of the Cellulolytic Bacterium Bacteroides (Pseudobacteroides) cellulosolvens ATCC 35603.</title>
        <authorList>
            <person name="Dassa B."/>
            <person name="Utturkar S.M."/>
            <person name="Klingeman D.M."/>
            <person name="Hurt R.A."/>
            <person name="Keller M."/>
            <person name="Xu J."/>
            <person name="Reddy Y.H.K."/>
            <person name="Borovok I."/>
            <person name="Grinberg I.R."/>
            <person name="Lamed R."/>
            <person name="Zhivin O."/>
            <person name="Bayer E.A."/>
            <person name="Brown S.D."/>
        </authorList>
    </citation>
    <scope>NUCLEOTIDE SEQUENCE [LARGE SCALE GENOMIC DNA]</scope>
    <source>
        <strain evidence="23">DSM 2933</strain>
    </source>
</reference>
<evidence type="ECO:0000256" key="16">
    <source>
        <dbReference type="PROSITE-ProRule" id="PRU00169"/>
    </source>
</evidence>
<dbReference type="Pfam" id="PF00512">
    <property type="entry name" value="HisKA"/>
    <property type="match status" value="1"/>
</dbReference>
<dbReference type="Pfam" id="PF13487">
    <property type="entry name" value="HD_5"/>
    <property type="match status" value="1"/>
</dbReference>
<dbReference type="InterPro" id="IPR003594">
    <property type="entry name" value="HATPase_dom"/>
</dbReference>
<keyword evidence="12" id="KW-0238">DNA-binding</keyword>
<accession>A0A0L6JWP0</accession>
<evidence type="ECO:0000256" key="13">
    <source>
        <dbReference type="ARBA" id="ARBA00023163"/>
    </source>
</evidence>
<dbReference type="CDD" id="cd16922">
    <property type="entry name" value="HATPase_EvgS-ArcB-TorS-like"/>
    <property type="match status" value="1"/>
</dbReference>
<keyword evidence="11" id="KW-0805">Transcription regulation</keyword>
<comment type="function">
    <text evidence="14">May play the central regulatory role in sporulation. It may be an element of the effector pathway responsible for the activation of sporulation genes in response to nutritional stress. Spo0A may act in concert with spo0H (a sigma factor) to control the expression of some genes that are critical to the sporulation process.</text>
</comment>
<dbReference type="PROSITE" id="PS50110">
    <property type="entry name" value="RESPONSE_REGULATORY"/>
    <property type="match status" value="1"/>
</dbReference>
<dbReference type="eggNOG" id="COG5002">
    <property type="taxonomic scope" value="Bacteria"/>
</dbReference>
<comment type="similarity">
    <text evidence="3">In the N-terminal section; belongs to the phytochrome family.</text>
</comment>
<sequence length="905" mass="103012">MSLRKKINFILFFSVLVCPFFGFSTSILQGESLTNIPIAVFIYILVFSILGSTVINYKLTPIIKYLDSKQENLKQVARNNIKFIENFFIVFLIVYNTVGLFSTFLSGNKQQYSAAIVLLGGLPQLFFLCISLTFILIYYLEKETSELGVHQGKGYINYKMKFFSISIIIPMAIILQLTITCLTIVSSIRLTVDQNINNNNQISSEIYKEKIELFQNELRETYSKQMQKIVYSNVMSIAMLIIVFIISLRVVYTPIRDVILAFRSLANNDSGLSTSIKISSKDEIGQVVDNFNNFVLRLKQLDKLKDEFLANVSHELRTPINSIIGLTESLVDGVAGEPNPKMKENLNMIISSSKRLSSLINDILDFSKLKSNDIAISSKNIDLKQASEMVLNILKSLTSTRNIALKNEIPDDIPCAFADENRVQQILFNLLGNAIKFTSEGYVKIRAEQKDEWIFIYIEDTGIGIPKEKCLDIFKSFEQVDSSIERKYGGTGLGLAISKQLVEIHGGTIWVDSELGVGSKFGFTLPVGQKSQNIPLEPQLLTKFEYEESAIITNFFEVPYEEAEYRVLVVDDEKVNRQVLFNHLSLEHYHVSFAESGIEALEILNEREYDLVFLDIMMPKMSGYDVCKKIREKFNLFELPVLMLTAKNQPKDLVAGFEAGANDYVNKPFDKKELLSRTKTLLLLNHSIRDILKLNEEINETQSEMIYTLGEAAEARSRETGYHVKRVAEYSYLLAIKIGFSQEEANMLKLVSPMHDIGKIAIADEILNKPGKLTPQEYEIIKNHVEIGYNMINKSNRKMLKLASIIAYEHHEKYDGTGYPRGLKGEEISIYGRILALADVFDALASDRVYKKAWEMDRILELIKNERGKHFDPQLVDVFFENLSEFIEIKNKYVEAIQNESVTIG</sequence>
<dbReference type="STRING" id="398512.Bccel_5124"/>
<feature type="transmembrane region" description="Helical" evidence="17">
    <location>
        <begin position="112"/>
        <end position="141"/>
    </location>
</feature>
<dbReference type="SUPFAM" id="SSF109604">
    <property type="entry name" value="HD-domain/PDEase-like"/>
    <property type="match status" value="1"/>
</dbReference>
<keyword evidence="9" id="KW-0378">Hydrolase</keyword>
<dbReference type="InterPro" id="IPR003661">
    <property type="entry name" value="HisK_dim/P_dom"/>
</dbReference>
<dbReference type="InterPro" id="IPR001789">
    <property type="entry name" value="Sig_transdc_resp-reg_receiver"/>
</dbReference>
<dbReference type="CDD" id="cd00077">
    <property type="entry name" value="HDc"/>
    <property type="match status" value="1"/>
</dbReference>
<comment type="catalytic activity">
    <reaction evidence="1">
        <text>ATP + protein L-histidine = ADP + protein N-phospho-L-histidine.</text>
        <dbReference type="EC" id="2.7.13.3"/>
    </reaction>
</comment>
<dbReference type="SUPFAM" id="SSF52172">
    <property type="entry name" value="CheY-like"/>
    <property type="match status" value="1"/>
</dbReference>
<dbReference type="CDD" id="cd17574">
    <property type="entry name" value="REC_OmpR"/>
    <property type="match status" value="1"/>
</dbReference>
<dbReference type="eggNOG" id="COG3437">
    <property type="taxonomic scope" value="Bacteria"/>
</dbReference>
<dbReference type="InterPro" id="IPR036097">
    <property type="entry name" value="HisK_dim/P_sf"/>
</dbReference>
<dbReference type="EMBL" id="LGTC01000001">
    <property type="protein sequence ID" value="KNY29847.1"/>
    <property type="molecule type" value="Genomic_DNA"/>
</dbReference>
<evidence type="ECO:0000259" key="20">
    <source>
        <dbReference type="PROSITE" id="PS50885"/>
    </source>
</evidence>
<feature type="transmembrane region" description="Helical" evidence="17">
    <location>
        <begin position="229"/>
        <end position="252"/>
    </location>
</feature>
<dbReference type="PROSITE" id="PS51832">
    <property type="entry name" value="HD_GYP"/>
    <property type="match status" value="1"/>
</dbReference>
<comment type="subcellular location">
    <subcellularLocation>
        <location evidence="2">Membrane</location>
    </subcellularLocation>
</comment>
<dbReference type="GO" id="GO:0005886">
    <property type="term" value="C:plasma membrane"/>
    <property type="evidence" value="ECO:0007669"/>
    <property type="project" value="TreeGrafter"/>
</dbReference>
<dbReference type="InterPro" id="IPR037522">
    <property type="entry name" value="HD_GYP_dom"/>
</dbReference>
<protein>
    <recommendedName>
        <fullName evidence="15">Circadian input-output histidine kinase CikA</fullName>
        <ecNumber evidence="4">2.7.13.3</ecNumber>
    </recommendedName>
    <alternativeName>
        <fullName evidence="5">Stage 0 sporulation protein A homolog</fullName>
    </alternativeName>
</protein>
<evidence type="ECO:0000256" key="9">
    <source>
        <dbReference type="ARBA" id="ARBA00022801"/>
    </source>
</evidence>
<evidence type="ECO:0000256" key="1">
    <source>
        <dbReference type="ARBA" id="ARBA00000085"/>
    </source>
</evidence>
<dbReference type="Pfam" id="PF02518">
    <property type="entry name" value="HATPase_c"/>
    <property type="match status" value="1"/>
</dbReference>
<feature type="transmembrane region" description="Helical" evidence="17">
    <location>
        <begin position="40"/>
        <end position="59"/>
    </location>
</feature>
<evidence type="ECO:0000313" key="22">
    <source>
        <dbReference type="EMBL" id="KNY29847.1"/>
    </source>
</evidence>
<dbReference type="SMART" id="SM00388">
    <property type="entry name" value="HisKA"/>
    <property type="match status" value="1"/>
</dbReference>
<dbReference type="Proteomes" id="UP000036923">
    <property type="component" value="Unassembled WGS sequence"/>
</dbReference>
<feature type="modified residue" description="4-aspartylphosphate" evidence="16">
    <location>
        <position position="615"/>
    </location>
</feature>
<comment type="caution">
    <text evidence="22">The sequence shown here is derived from an EMBL/GenBank/DDBJ whole genome shotgun (WGS) entry which is preliminary data.</text>
</comment>
<gene>
    <name evidence="22" type="ORF">Bccel_5124</name>
</gene>
<feature type="transmembrane region" description="Helical" evidence="17">
    <location>
        <begin position="87"/>
        <end position="106"/>
    </location>
</feature>
<dbReference type="GO" id="GO:0009214">
    <property type="term" value="P:cyclic nucleotide catabolic process"/>
    <property type="evidence" value="ECO:0007669"/>
    <property type="project" value="UniProtKB-ARBA"/>
</dbReference>
<evidence type="ECO:0000256" key="14">
    <source>
        <dbReference type="ARBA" id="ARBA00024867"/>
    </source>
</evidence>
<keyword evidence="6 16" id="KW-0597">Phosphoprotein</keyword>
<dbReference type="PANTHER" id="PTHR43047:SF72">
    <property type="entry name" value="OSMOSENSING HISTIDINE PROTEIN KINASE SLN1"/>
    <property type="match status" value="1"/>
</dbReference>
<evidence type="ECO:0000256" key="8">
    <source>
        <dbReference type="ARBA" id="ARBA00022777"/>
    </source>
</evidence>
<dbReference type="EC" id="2.7.13.3" evidence="4"/>
<evidence type="ECO:0000256" key="10">
    <source>
        <dbReference type="ARBA" id="ARBA00023012"/>
    </source>
</evidence>
<keyword evidence="7" id="KW-0808">Transferase</keyword>
<dbReference type="Pfam" id="PF00072">
    <property type="entry name" value="Response_reg"/>
    <property type="match status" value="1"/>
</dbReference>
<keyword evidence="17" id="KW-0812">Transmembrane</keyword>
<evidence type="ECO:0000256" key="6">
    <source>
        <dbReference type="ARBA" id="ARBA00022553"/>
    </source>
</evidence>
<dbReference type="CDD" id="cd00082">
    <property type="entry name" value="HisKA"/>
    <property type="match status" value="1"/>
</dbReference>
<evidence type="ECO:0000256" key="3">
    <source>
        <dbReference type="ARBA" id="ARBA00006402"/>
    </source>
</evidence>
<dbReference type="FunFam" id="3.40.50.2300:FF:000001">
    <property type="entry name" value="DNA-binding response regulator PhoB"/>
    <property type="match status" value="1"/>
</dbReference>
<dbReference type="Gene3D" id="1.10.3210.10">
    <property type="entry name" value="Hypothetical protein af1432"/>
    <property type="match status" value="1"/>
</dbReference>
<dbReference type="PANTHER" id="PTHR43047">
    <property type="entry name" value="TWO-COMPONENT HISTIDINE PROTEIN KINASE"/>
    <property type="match status" value="1"/>
</dbReference>
<dbReference type="Gene3D" id="3.40.50.2300">
    <property type="match status" value="1"/>
</dbReference>
<dbReference type="Gene3D" id="3.30.565.10">
    <property type="entry name" value="Histidine kinase-like ATPase, C-terminal domain"/>
    <property type="match status" value="1"/>
</dbReference>
<feature type="transmembrane region" description="Helical" evidence="17">
    <location>
        <begin position="7"/>
        <end position="28"/>
    </location>
</feature>
<feature type="domain" description="Histidine kinase" evidence="18">
    <location>
        <begin position="311"/>
        <end position="529"/>
    </location>
</feature>
<feature type="domain" description="Response regulatory" evidence="19">
    <location>
        <begin position="566"/>
        <end position="682"/>
    </location>
</feature>
<dbReference type="CDD" id="cd06225">
    <property type="entry name" value="HAMP"/>
    <property type="match status" value="1"/>
</dbReference>
<evidence type="ECO:0000259" key="18">
    <source>
        <dbReference type="PROSITE" id="PS50109"/>
    </source>
</evidence>
<dbReference type="Gene3D" id="1.10.287.130">
    <property type="match status" value="1"/>
</dbReference>
<dbReference type="AlphaFoldDB" id="A0A0L6JWP0"/>
<dbReference type="SUPFAM" id="SSF158472">
    <property type="entry name" value="HAMP domain-like"/>
    <property type="match status" value="1"/>
</dbReference>
<dbReference type="InterPro" id="IPR005467">
    <property type="entry name" value="His_kinase_dom"/>
</dbReference>
<dbReference type="SUPFAM" id="SSF47384">
    <property type="entry name" value="Homodimeric domain of signal transducing histidine kinase"/>
    <property type="match status" value="1"/>
</dbReference>
<dbReference type="GO" id="GO:0009927">
    <property type="term" value="F:histidine phosphotransfer kinase activity"/>
    <property type="evidence" value="ECO:0007669"/>
    <property type="project" value="TreeGrafter"/>
</dbReference>
<dbReference type="SMART" id="SM00448">
    <property type="entry name" value="REC"/>
    <property type="match status" value="1"/>
</dbReference>
<evidence type="ECO:0000256" key="2">
    <source>
        <dbReference type="ARBA" id="ARBA00004370"/>
    </source>
</evidence>
<evidence type="ECO:0000256" key="12">
    <source>
        <dbReference type="ARBA" id="ARBA00023125"/>
    </source>
</evidence>
<dbReference type="InterPro" id="IPR003607">
    <property type="entry name" value="HD/PDEase_dom"/>
</dbReference>
<dbReference type="Pfam" id="PF00672">
    <property type="entry name" value="HAMP"/>
    <property type="match status" value="1"/>
</dbReference>
<dbReference type="RefSeq" id="WP_050753817.1">
    <property type="nucleotide sequence ID" value="NZ_LGTC01000001.1"/>
</dbReference>
<dbReference type="SMART" id="SM00471">
    <property type="entry name" value="HDc"/>
    <property type="match status" value="1"/>
</dbReference>
<dbReference type="SMART" id="SM00304">
    <property type="entry name" value="HAMP"/>
    <property type="match status" value="1"/>
</dbReference>
<evidence type="ECO:0000256" key="17">
    <source>
        <dbReference type="SAM" id="Phobius"/>
    </source>
</evidence>
<feature type="domain" description="HAMP" evidence="20">
    <location>
        <begin position="249"/>
        <end position="303"/>
    </location>
</feature>
<dbReference type="FunFam" id="1.10.287.130:FF:000001">
    <property type="entry name" value="Two-component sensor histidine kinase"/>
    <property type="match status" value="1"/>
</dbReference>
<evidence type="ECO:0000256" key="4">
    <source>
        <dbReference type="ARBA" id="ARBA00012438"/>
    </source>
</evidence>
<dbReference type="GO" id="GO:0003677">
    <property type="term" value="F:DNA binding"/>
    <property type="evidence" value="ECO:0007669"/>
    <property type="project" value="UniProtKB-KW"/>
</dbReference>
<evidence type="ECO:0000313" key="23">
    <source>
        <dbReference type="Proteomes" id="UP000036923"/>
    </source>
</evidence>
<dbReference type="GO" id="GO:0000155">
    <property type="term" value="F:phosphorelay sensor kinase activity"/>
    <property type="evidence" value="ECO:0007669"/>
    <property type="project" value="InterPro"/>
</dbReference>
<proteinExistence type="inferred from homology"/>
<dbReference type="PROSITE" id="PS50109">
    <property type="entry name" value="HIS_KIN"/>
    <property type="match status" value="1"/>
</dbReference>
<evidence type="ECO:0000256" key="11">
    <source>
        <dbReference type="ARBA" id="ARBA00023015"/>
    </source>
</evidence>
<evidence type="ECO:0000256" key="15">
    <source>
        <dbReference type="ARBA" id="ARBA00074306"/>
    </source>
</evidence>
<dbReference type="FunFam" id="3.30.565.10:FF:000010">
    <property type="entry name" value="Sensor histidine kinase RcsC"/>
    <property type="match status" value="1"/>
</dbReference>
<dbReference type="InterPro" id="IPR004358">
    <property type="entry name" value="Sig_transdc_His_kin-like_C"/>
</dbReference>
<keyword evidence="17" id="KW-1133">Transmembrane helix</keyword>
<name>A0A0L6JWP0_9FIRM</name>
<dbReference type="InterPro" id="IPR036890">
    <property type="entry name" value="HATPase_C_sf"/>
</dbReference>
<evidence type="ECO:0000256" key="5">
    <source>
        <dbReference type="ARBA" id="ARBA00018672"/>
    </source>
</evidence>
<keyword evidence="8 22" id="KW-0418">Kinase</keyword>
<dbReference type="PROSITE" id="PS50885">
    <property type="entry name" value="HAMP"/>
    <property type="match status" value="1"/>
</dbReference>
<dbReference type="PRINTS" id="PR00344">
    <property type="entry name" value="BCTRLSENSOR"/>
</dbReference>
<dbReference type="SUPFAM" id="SSF55874">
    <property type="entry name" value="ATPase domain of HSP90 chaperone/DNA topoisomerase II/histidine kinase"/>
    <property type="match status" value="1"/>
</dbReference>
<keyword evidence="13" id="KW-0804">Transcription</keyword>
<dbReference type="InterPro" id="IPR003660">
    <property type="entry name" value="HAMP_dom"/>
</dbReference>
<dbReference type="SMART" id="SM00387">
    <property type="entry name" value="HATPase_c"/>
    <property type="match status" value="1"/>
</dbReference>
<organism evidence="22 23">
    <name type="scientific">Pseudobacteroides cellulosolvens ATCC 35603 = DSM 2933</name>
    <dbReference type="NCBI Taxonomy" id="398512"/>
    <lineage>
        <taxon>Bacteria</taxon>
        <taxon>Bacillati</taxon>
        <taxon>Bacillota</taxon>
        <taxon>Clostridia</taxon>
        <taxon>Eubacteriales</taxon>
        <taxon>Oscillospiraceae</taxon>
        <taxon>Pseudobacteroides</taxon>
    </lineage>
</organism>
<evidence type="ECO:0000259" key="21">
    <source>
        <dbReference type="PROSITE" id="PS51832"/>
    </source>
</evidence>
<keyword evidence="17" id="KW-0472">Membrane</keyword>
<evidence type="ECO:0000256" key="7">
    <source>
        <dbReference type="ARBA" id="ARBA00022679"/>
    </source>
</evidence>
<dbReference type="Gene3D" id="6.10.340.10">
    <property type="match status" value="1"/>
</dbReference>
<feature type="domain" description="HD-GYP" evidence="21">
    <location>
        <begin position="698"/>
        <end position="895"/>
    </location>
</feature>